<keyword evidence="6" id="KW-1133">Transmembrane helix</keyword>
<dbReference type="Pfam" id="PF18884">
    <property type="entry name" value="TSP3_bac"/>
    <property type="match status" value="2"/>
</dbReference>
<feature type="region of interest" description="Disordered" evidence="5">
    <location>
        <begin position="1"/>
        <end position="65"/>
    </location>
</feature>
<reference evidence="7 8" key="1">
    <citation type="submission" date="2017-09" db="EMBL/GenBank/DDBJ databases">
        <title>Depth-based differentiation of microbial function through sediment-hosted aquifers and enrichment of novel symbionts in the deep terrestrial subsurface.</title>
        <authorList>
            <person name="Probst A.J."/>
            <person name="Ladd B."/>
            <person name="Jarett J.K."/>
            <person name="Geller-Mcgrath D.E."/>
            <person name="Sieber C.M."/>
            <person name="Emerson J.B."/>
            <person name="Anantharaman K."/>
            <person name="Thomas B.C."/>
            <person name="Malmstrom R."/>
            <person name="Stieglmeier M."/>
            <person name="Klingl A."/>
            <person name="Woyke T."/>
            <person name="Ryan C.M."/>
            <person name="Banfield J.F."/>
        </authorList>
    </citation>
    <scope>NUCLEOTIDE SEQUENCE [LARGE SCALE GENOMIC DNA]</scope>
    <source>
        <strain evidence="7">CG15_BIG_FIL_POST_REV_8_21_14_020_45_12</strain>
    </source>
</reference>
<organism evidence="7 8">
    <name type="scientific">Candidatus Kerfeldbacteria bacterium CG15_BIG_FIL_POST_REV_8_21_14_020_45_12</name>
    <dbReference type="NCBI Taxonomy" id="2014247"/>
    <lineage>
        <taxon>Bacteria</taxon>
        <taxon>Candidatus Kerfeldiibacteriota</taxon>
    </lineage>
</organism>
<dbReference type="InterPro" id="IPR028974">
    <property type="entry name" value="TSP_type-3_rpt"/>
</dbReference>
<evidence type="ECO:0000313" key="8">
    <source>
        <dbReference type="Proteomes" id="UP000230292"/>
    </source>
</evidence>
<feature type="region of interest" description="Disordered" evidence="5">
    <location>
        <begin position="128"/>
        <end position="174"/>
    </location>
</feature>
<dbReference type="PANTHER" id="PTHR37467:SF1">
    <property type="entry name" value="EXPORTED CALCIUM-BINDING GLYCOPROTEIN"/>
    <property type="match status" value="1"/>
</dbReference>
<sequence length="226" mass="24439">MDTPSTQNNDSQSSAQPQEPVDVFASVDALPERLTHLPGDGPAQVPPPAPQLQITKAASSPRRRRVGRGSRVRLIVLGISLALFLVVIIVFYVLPMFSGKTKTYNPVIINDSVPNPVNQIVPINDEPVINTNVNTSPSVVTDSDGDGLSDERETSLGTNRLSADSDADGLTDRQEVDVYQTNPLDEDSDDDSYLDGEEVRKFYNPNGPGKLLDIKSEINNLGQSAN</sequence>
<comment type="caution">
    <text evidence="7">The sequence shown here is derived from an EMBL/GenBank/DDBJ whole genome shotgun (WGS) entry which is preliminary data.</text>
</comment>
<evidence type="ECO:0000313" key="7">
    <source>
        <dbReference type="EMBL" id="PIW36825.1"/>
    </source>
</evidence>
<dbReference type="InterPro" id="IPR059100">
    <property type="entry name" value="TSP3_bac"/>
</dbReference>
<dbReference type="EMBL" id="PFGC01000038">
    <property type="protein sequence ID" value="PIW36825.1"/>
    <property type="molecule type" value="Genomic_DNA"/>
</dbReference>
<keyword evidence="4" id="KW-0106">Calcium</keyword>
<proteinExistence type="predicted"/>
<dbReference type="PANTHER" id="PTHR37467">
    <property type="entry name" value="EXPORTED CALCIUM-BINDING GLYCOPROTEIN-RELATED"/>
    <property type="match status" value="1"/>
</dbReference>
<keyword evidence="6" id="KW-0812">Transmembrane</keyword>
<feature type="compositionally biased region" description="Polar residues" evidence="5">
    <location>
        <begin position="1"/>
        <end position="17"/>
    </location>
</feature>
<dbReference type="SUPFAM" id="SSF103647">
    <property type="entry name" value="TSP type-3 repeat"/>
    <property type="match status" value="1"/>
</dbReference>
<dbReference type="Proteomes" id="UP000230292">
    <property type="component" value="Unassembled WGS sequence"/>
</dbReference>
<evidence type="ECO:0000256" key="2">
    <source>
        <dbReference type="ARBA" id="ARBA00022525"/>
    </source>
</evidence>
<feature type="transmembrane region" description="Helical" evidence="6">
    <location>
        <begin position="72"/>
        <end position="94"/>
    </location>
</feature>
<evidence type="ECO:0000256" key="1">
    <source>
        <dbReference type="ARBA" id="ARBA00004613"/>
    </source>
</evidence>
<comment type="subcellular location">
    <subcellularLocation>
        <location evidence="1">Secreted</location>
    </subcellularLocation>
</comment>
<accession>A0A2M7H3L7</accession>
<dbReference type="AlphaFoldDB" id="A0A2M7H3L7"/>
<evidence type="ECO:0000256" key="5">
    <source>
        <dbReference type="SAM" id="MobiDB-lite"/>
    </source>
</evidence>
<keyword evidence="3" id="KW-0732">Signal</keyword>
<evidence type="ECO:0000256" key="4">
    <source>
        <dbReference type="ARBA" id="ARBA00022837"/>
    </source>
</evidence>
<evidence type="ECO:0000256" key="6">
    <source>
        <dbReference type="SAM" id="Phobius"/>
    </source>
</evidence>
<feature type="compositionally biased region" description="Polar residues" evidence="5">
    <location>
        <begin position="129"/>
        <end position="141"/>
    </location>
</feature>
<protein>
    <submittedName>
        <fullName evidence="7">Uncharacterized protein</fullName>
    </submittedName>
</protein>
<name>A0A2M7H3L7_9BACT</name>
<evidence type="ECO:0000256" key="3">
    <source>
        <dbReference type="ARBA" id="ARBA00022729"/>
    </source>
</evidence>
<keyword evidence="2" id="KW-0964">Secreted</keyword>
<gene>
    <name evidence="7" type="ORF">COW24_03220</name>
</gene>
<dbReference type="InterPro" id="IPR053180">
    <property type="entry name" value="Ca-binding_acidic-repeat"/>
</dbReference>
<dbReference type="GO" id="GO:0005509">
    <property type="term" value="F:calcium ion binding"/>
    <property type="evidence" value="ECO:0007669"/>
    <property type="project" value="InterPro"/>
</dbReference>
<keyword evidence="6" id="KW-0472">Membrane</keyword>